<keyword evidence="5" id="KW-0732">Signal</keyword>
<keyword evidence="8" id="KW-1185">Reference proteome</keyword>
<evidence type="ECO:0000256" key="2">
    <source>
        <dbReference type="ARBA" id="ARBA00023136"/>
    </source>
</evidence>
<evidence type="ECO:0000256" key="1">
    <source>
        <dbReference type="ARBA" id="ARBA00004442"/>
    </source>
</evidence>
<protein>
    <submittedName>
        <fullName evidence="7">OmpA family protein</fullName>
    </submittedName>
</protein>
<dbReference type="InterPro" id="IPR036737">
    <property type="entry name" value="OmpA-like_sf"/>
</dbReference>
<dbReference type="InterPro" id="IPR006665">
    <property type="entry name" value="OmpA-like"/>
</dbReference>
<gene>
    <name evidence="7" type="ORF">ACFOGJ_15300</name>
</gene>
<evidence type="ECO:0000313" key="7">
    <source>
        <dbReference type="EMBL" id="MFC3228610.1"/>
    </source>
</evidence>
<evidence type="ECO:0000313" key="8">
    <source>
        <dbReference type="Proteomes" id="UP001595528"/>
    </source>
</evidence>
<accession>A0ABV7L1U8</accession>
<dbReference type="RefSeq" id="WP_379901904.1">
    <property type="nucleotide sequence ID" value="NZ_JBHRTR010000028.1"/>
</dbReference>
<dbReference type="InterPro" id="IPR050330">
    <property type="entry name" value="Bact_OuterMem_StrucFunc"/>
</dbReference>
<keyword evidence="2 4" id="KW-0472">Membrane</keyword>
<dbReference type="EMBL" id="JBHRTR010000028">
    <property type="protein sequence ID" value="MFC3228610.1"/>
    <property type="molecule type" value="Genomic_DNA"/>
</dbReference>
<feature type="chain" id="PRO_5045376804" evidence="5">
    <location>
        <begin position="25"/>
        <end position="298"/>
    </location>
</feature>
<evidence type="ECO:0000256" key="5">
    <source>
        <dbReference type="SAM" id="SignalP"/>
    </source>
</evidence>
<dbReference type="PROSITE" id="PS51123">
    <property type="entry name" value="OMPA_2"/>
    <property type="match status" value="1"/>
</dbReference>
<dbReference type="PRINTS" id="PR01021">
    <property type="entry name" value="OMPADOMAIN"/>
</dbReference>
<evidence type="ECO:0000259" key="6">
    <source>
        <dbReference type="PROSITE" id="PS51123"/>
    </source>
</evidence>
<dbReference type="SUPFAM" id="SSF103088">
    <property type="entry name" value="OmpA-like"/>
    <property type="match status" value="1"/>
</dbReference>
<organism evidence="7 8">
    <name type="scientific">Marinibaculum pumilum</name>
    <dbReference type="NCBI Taxonomy" id="1766165"/>
    <lineage>
        <taxon>Bacteria</taxon>
        <taxon>Pseudomonadati</taxon>
        <taxon>Pseudomonadota</taxon>
        <taxon>Alphaproteobacteria</taxon>
        <taxon>Rhodospirillales</taxon>
        <taxon>Rhodospirillaceae</taxon>
        <taxon>Marinibaculum</taxon>
    </lineage>
</organism>
<dbReference type="Pfam" id="PF00691">
    <property type="entry name" value="OmpA"/>
    <property type="match status" value="1"/>
</dbReference>
<evidence type="ECO:0000256" key="4">
    <source>
        <dbReference type="PROSITE-ProRule" id="PRU00473"/>
    </source>
</evidence>
<dbReference type="PANTHER" id="PTHR30329:SF21">
    <property type="entry name" value="LIPOPROTEIN YIAD-RELATED"/>
    <property type="match status" value="1"/>
</dbReference>
<feature type="domain" description="OmpA-like" evidence="6">
    <location>
        <begin position="181"/>
        <end position="297"/>
    </location>
</feature>
<feature type="signal peptide" evidence="5">
    <location>
        <begin position="1"/>
        <end position="24"/>
    </location>
</feature>
<dbReference type="Proteomes" id="UP001595528">
    <property type="component" value="Unassembled WGS sequence"/>
</dbReference>
<dbReference type="InterPro" id="IPR006664">
    <property type="entry name" value="OMP_bac"/>
</dbReference>
<name>A0ABV7L1U8_9PROT</name>
<evidence type="ECO:0000256" key="3">
    <source>
        <dbReference type="ARBA" id="ARBA00023237"/>
    </source>
</evidence>
<comment type="caution">
    <text evidence="7">The sequence shown here is derived from an EMBL/GenBank/DDBJ whole genome shotgun (WGS) entry which is preliminary data.</text>
</comment>
<proteinExistence type="predicted"/>
<sequence length="298" mass="32506">MQKREILGGIVASAMLAISGPAAAEVVDLNFEADTIGEMKVAGQGFSDHLARDYRTLSLFERDAMVDWPDAEFYADKALMAKQGRKVMPERVEDWGVENDAAIAELKAARTDLVALLSTARSAHPNAAAQAQAYYDCWIEQQEEGWQRSHIAGCKEKFVLAMSQLEGLMAEPATEPFSIRGMEEIGVVFFEFDKAVLTPKAKKTLDTMAALLPNPGTTELVIAGHADRSGPKGYNEALSARRAAAVQDYLAAKGFTKTRVEEYDMAAYGETRPAIPTADGVRMPENRRVKIQAEADAS</sequence>
<comment type="subcellular location">
    <subcellularLocation>
        <location evidence="1">Cell outer membrane</location>
    </subcellularLocation>
</comment>
<dbReference type="CDD" id="cd07185">
    <property type="entry name" value="OmpA_C-like"/>
    <property type="match status" value="1"/>
</dbReference>
<reference evidence="8" key="1">
    <citation type="journal article" date="2019" name="Int. J. Syst. Evol. Microbiol.">
        <title>The Global Catalogue of Microorganisms (GCM) 10K type strain sequencing project: providing services to taxonomists for standard genome sequencing and annotation.</title>
        <authorList>
            <consortium name="The Broad Institute Genomics Platform"/>
            <consortium name="The Broad Institute Genome Sequencing Center for Infectious Disease"/>
            <person name="Wu L."/>
            <person name="Ma J."/>
        </authorList>
    </citation>
    <scope>NUCLEOTIDE SEQUENCE [LARGE SCALE GENOMIC DNA]</scope>
    <source>
        <strain evidence="8">KCTC 42964</strain>
    </source>
</reference>
<dbReference type="Gene3D" id="3.30.1330.60">
    <property type="entry name" value="OmpA-like domain"/>
    <property type="match status" value="1"/>
</dbReference>
<dbReference type="PANTHER" id="PTHR30329">
    <property type="entry name" value="STATOR ELEMENT OF FLAGELLAR MOTOR COMPLEX"/>
    <property type="match status" value="1"/>
</dbReference>
<keyword evidence="3" id="KW-0998">Cell outer membrane</keyword>